<dbReference type="RefSeq" id="WP_160755661.1">
    <property type="nucleotide sequence ID" value="NZ_WTYL01000002.1"/>
</dbReference>
<dbReference type="AlphaFoldDB" id="A0A845B179"/>
<accession>A0A845B179</accession>
<reference evidence="1 2" key="1">
    <citation type="submission" date="2019-12" db="EMBL/GenBank/DDBJ databases">
        <title>Genomic-based taxomic classification of the family Erythrobacteraceae.</title>
        <authorList>
            <person name="Xu L."/>
        </authorList>
    </citation>
    <scope>NUCLEOTIDE SEQUENCE [LARGE SCALE GENOMIC DNA]</scope>
    <source>
        <strain evidence="1 2">KCTC 42453</strain>
    </source>
</reference>
<dbReference type="Proteomes" id="UP000431922">
    <property type="component" value="Unassembled WGS sequence"/>
</dbReference>
<name>A0A845B179_9SPHN</name>
<evidence type="ECO:0000313" key="1">
    <source>
        <dbReference type="EMBL" id="MXP44008.1"/>
    </source>
</evidence>
<comment type="caution">
    <text evidence="1">The sequence shown here is derived from an EMBL/GenBank/DDBJ whole genome shotgun (WGS) entry which is preliminary data.</text>
</comment>
<organism evidence="1 2">
    <name type="scientific">Allopontixanthobacter sediminis</name>
    <dbReference type="NCBI Taxonomy" id="1689985"/>
    <lineage>
        <taxon>Bacteria</taxon>
        <taxon>Pseudomonadati</taxon>
        <taxon>Pseudomonadota</taxon>
        <taxon>Alphaproteobacteria</taxon>
        <taxon>Sphingomonadales</taxon>
        <taxon>Erythrobacteraceae</taxon>
        <taxon>Allopontixanthobacter</taxon>
    </lineage>
</organism>
<keyword evidence="2" id="KW-1185">Reference proteome</keyword>
<dbReference type="OrthoDB" id="7433532at2"/>
<proteinExistence type="predicted"/>
<protein>
    <submittedName>
        <fullName evidence="1">Uncharacterized protein</fullName>
    </submittedName>
</protein>
<evidence type="ECO:0000313" key="2">
    <source>
        <dbReference type="Proteomes" id="UP000431922"/>
    </source>
</evidence>
<sequence length="94" mass="10174">MPVGLIAILASCTFENVPAGAPDTDDTNVRVAAAESSRVKDRVLDILCDTGPRNVQEELVVVAAYVRKRDGHSDRLWEVADQADCREFSGNSVT</sequence>
<gene>
    <name evidence="1" type="ORF">GRI65_06020</name>
</gene>
<dbReference type="EMBL" id="WTYL01000002">
    <property type="protein sequence ID" value="MXP44008.1"/>
    <property type="molecule type" value="Genomic_DNA"/>
</dbReference>